<dbReference type="Gene3D" id="3.90.550.10">
    <property type="entry name" value="Spore Coat Polysaccharide Biosynthesis Protein SpsA, Chain A"/>
    <property type="match status" value="1"/>
</dbReference>
<dbReference type="Pfam" id="PF00535">
    <property type="entry name" value="Glycos_transf_2"/>
    <property type="match status" value="1"/>
</dbReference>
<keyword evidence="1" id="KW-0328">Glycosyltransferase</keyword>
<accession>A0A413NDL1</accession>
<name>A0A413NDL1_BACUN</name>
<evidence type="ECO:0000313" key="4">
    <source>
        <dbReference type="EMBL" id="RGZ46618.1"/>
    </source>
</evidence>
<comment type="caution">
    <text evidence="4">The sequence shown here is derived from an EMBL/GenBank/DDBJ whole genome shotgun (WGS) entry which is preliminary data.</text>
</comment>
<dbReference type="GO" id="GO:0016758">
    <property type="term" value="F:hexosyltransferase activity"/>
    <property type="evidence" value="ECO:0007669"/>
    <property type="project" value="UniProtKB-ARBA"/>
</dbReference>
<evidence type="ECO:0000313" key="5">
    <source>
        <dbReference type="Proteomes" id="UP000283684"/>
    </source>
</evidence>
<sequence length="232" mass="27191">MLISIIIPIYNVEKYLNRCLDSVMKQSFQDIEIILVNDGSTDNSDNIIKSYLFDERIKYIYQKNKGLSEARNTGLNIASGEYVLFLDSDDSIEPNTCYELSQVIERFEVDIVVFGRYLIKDCIEKVRDPAYWGNNLLDGKEYLVQAKLNNRFSASACNRLYKLSFLRQRGLNFKSGIVYEDLLFNFQCMIQGARVYVLNELLYNYYIGRNDSIINTIKKRIWIFCLLLMNYL</sequence>
<evidence type="ECO:0000256" key="2">
    <source>
        <dbReference type="ARBA" id="ARBA00022679"/>
    </source>
</evidence>
<gene>
    <name evidence="4" type="ORF">DW988_15550</name>
</gene>
<dbReference type="PANTHER" id="PTHR22916">
    <property type="entry name" value="GLYCOSYLTRANSFERASE"/>
    <property type="match status" value="1"/>
</dbReference>
<dbReference type="EMBL" id="QSEE01000016">
    <property type="protein sequence ID" value="RGZ46618.1"/>
    <property type="molecule type" value="Genomic_DNA"/>
</dbReference>
<dbReference type="Proteomes" id="UP000283684">
    <property type="component" value="Unassembled WGS sequence"/>
</dbReference>
<dbReference type="InterPro" id="IPR029044">
    <property type="entry name" value="Nucleotide-diphossugar_trans"/>
</dbReference>
<dbReference type="InterPro" id="IPR001173">
    <property type="entry name" value="Glyco_trans_2-like"/>
</dbReference>
<reference evidence="4 5" key="1">
    <citation type="submission" date="2018-08" db="EMBL/GenBank/DDBJ databases">
        <title>A genome reference for cultivated species of the human gut microbiota.</title>
        <authorList>
            <person name="Zou Y."/>
            <person name="Xue W."/>
            <person name="Luo G."/>
        </authorList>
    </citation>
    <scope>NUCLEOTIDE SEQUENCE [LARGE SCALE GENOMIC DNA]</scope>
    <source>
        <strain evidence="4 5">AM50-4</strain>
    </source>
</reference>
<proteinExistence type="predicted"/>
<keyword evidence="2 4" id="KW-0808">Transferase</keyword>
<dbReference type="CDD" id="cd00761">
    <property type="entry name" value="Glyco_tranf_GTA_type"/>
    <property type="match status" value="1"/>
</dbReference>
<feature type="domain" description="Glycosyltransferase 2-like" evidence="3">
    <location>
        <begin position="4"/>
        <end position="168"/>
    </location>
</feature>
<protein>
    <submittedName>
        <fullName evidence="4">Glycosyltransferase</fullName>
    </submittedName>
</protein>
<evidence type="ECO:0000256" key="1">
    <source>
        <dbReference type="ARBA" id="ARBA00022676"/>
    </source>
</evidence>
<dbReference type="SUPFAM" id="SSF53448">
    <property type="entry name" value="Nucleotide-diphospho-sugar transferases"/>
    <property type="match status" value="1"/>
</dbReference>
<dbReference type="PANTHER" id="PTHR22916:SF51">
    <property type="entry name" value="GLYCOSYLTRANSFERASE EPSH-RELATED"/>
    <property type="match status" value="1"/>
</dbReference>
<organism evidence="4 5">
    <name type="scientific">Bacteroides uniformis</name>
    <dbReference type="NCBI Taxonomy" id="820"/>
    <lineage>
        <taxon>Bacteria</taxon>
        <taxon>Pseudomonadati</taxon>
        <taxon>Bacteroidota</taxon>
        <taxon>Bacteroidia</taxon>
        <taxon>Bacteroidales</taxon>
        <taxon>Bacteroidaceae</taxon>
        <taxon>Bacteroides</taxon>
    </lineage>
</organism>
<evidence type="ECO:0000259" key="3">
    <source>
        <dbReference type="Pfam" id="PF00535"/>
    </source>
</evidence>
<dbReference type="AlphaFoldDB" id="A0A413NDL1"/>